<evidence type="ECO:0000256" key="6">
    <source>
        <dbReference type="SAM" id="MobiDB-lite"/>
    </source>
</evidence>
<reference evidence="8 9" key="1">
    <citation type="submission" date="2014-04" db="EMBL/GenBank/DDBJ databases">
        <authorList>
            <consortium name="DOE Joint Genome Institute"/>
            <person name="Kuo A."/>
            <person name="Gay G."/>
            <person name="Dore J."/>
            <person name="Kohler A."/>
            <person name="Nagy L.G."/>
            <person name="Floudas D."/>
            <person name="Copeland A."/>
            <person name="Barry K.W."/>
            <person name="Cichocki N."/>
            <person name="Veneault-Fourrey C."/>
            <person name="LaButti K."/>
            <person name="Lindquist E.A."/>
            <person name="Lipzen A."/>
            <person name="Lundell T."/>
            <person name="Morin E."/>
            <person name="Murat C."/>
            <person name="Sun H."/>
            <person name="Tunlid A."/>
            <person name="Henrissat B."/>
            <person name="Grigoriev I.V."/>
            <person name="Hibbett D.S."/>
            <person name="Martin F."/>
            <person name="Nordberg H.P."/>
            <person name="Cantor M.N."/>
            <person name="Hua S.X."/>
        </authorList>
    </citation>
    <scope>NUCLEOTIDE SEQUENCE [LARGE SCALE GENOMIC DNA]</scope>
    <source>
        <strain evidence="9">h7</strain>
    </source>
</reference>
<dbReference type="AlphaFoldDB" id="A0A0C3CHY5"/>
<keyword evidence="5" id="KW-0175">Coiled coil</keyword>
<feature type="compositionally biased region" description="Polar residues" evidence="6">
    <location>
        <begin position="486"/>
        <end position="507"/>
    </location>
</feature>
<feature type="compositionally biased region" description="Basic and acidic residues" evidence="6">
    <location>
        <begin position="520"/>
        <end position="529"/>
    </location>
</feature>
<feature type="compositionally biased region" description="Low complexity" evidence="6">
    <location>
        <begin position="435"/>
        <end position="447"/>
    </location>
</feature>
<keyword evidence="9" id="KW-1185">Reference proteome</keyword>
<evidence type="ECO:0000256" key="4">
    <source>
        <dbReference type="PROSITE-ProRule" id="PRU00175"/>
    </source>
</evidence>
<dbReference type="SMART" id="SM00184">
    <property type="entry name" value="RING"/>
    <property type="match status" value="1"/>
</dbReference>
<evidence type="ECO:0000256" key="3">
    <source>
        <dbReference type="ARBA" id="ARBA00022833"/>
    </source>
</evidence>
<organism evidence="8 9">
    <name type="scientific">Hebeloma cylindrosporum</name>
    <dbReference type="NCBI Taxonomy" id="76867"/>
    <lineage>
        <taxon>Eukaryota</taxon>
        <taxon>Fungi</taxon>
        <taxon>Dikarya</taxon>
        <taxon>Basidiomycota</taxon>
        <taxon>Agaricomycotina</taxon>
        <taxon>Agaricomycetes</taxon>
        <taxon>Agaricomycetidae</taxon>
        <taxon>Agaricales</taxon>
        <taxon>Agaricineae</taxon>
        <taxon>Hymenogastraceae</taxon>
        <taxon>Hebeloma</taxon>
    </lineage>
</organism>
<dbReference type="SUPFAM" id="SSF57850">
    <property type="entry name" value="RING/U-box"/>
    <property type="match status" value="1"/>
</dbReference>
<dbReference type="GO" id="GO:0008270">
    <property type="term" value="F:zinc ion binding"/>
    <property type="evidence" value="ECO:0007669"/>
    <property type="project" value="UniProtKB-KW"/>
</dbReference>
<feature type="domain" description="RING-type" evidence="7">
    <location>
        <begin position="10"/>
        <end position="51"/>
    </location>
</feature>
<evidence type="ECO:0000313" key="9">
    <source>
        <dbReference type="Proteomes" id="UP000053424"/>
    </source>
</evidence>
<protein>
    <recommendedName>
        <fullName evidence="7">RING-type domain-containing protein</fullName>
    </recommendedName>
</protein>
<dbReference type="PROSITE" id="PS50089">
    <property type="entry name" value="ZF_RING_2"/>
    <property type="match status" value="1"/>
</dbReference>
<keyword evidence="1" id="KW-0479">Metal-binding</keyword>
<dbReference type="Gene3D" id="3.30.40.10">
    <property type="entry name" value="Zinc/RING finger domain, C3HC4 (zinc finger)"/>
    <property type="match status" value="1"/>
</dbReference>
<feature type="region of interest" description="Disordered" evidence="6">
    <location>
        <begin position="301"/>
        <end position="650"/>
    </location>
</feature>
<evidence type="ECO:0000256" key="5">
    <source>
        <dbReference type="SAM" id="Coils"/>
    </source>
</evidence>
<feature type="compositionally biased region" description="Polar residues" evidence="6">
    <location>
        <begin position="607"/>
        <end position="627"/>
    </location>
</feature>
<feature type="compositionally biased region" description="Basic and acidic residues" evidence="6">
    <location>
        <begin position="320"/>
        <end position="333"/>
    </location>
</feature>
<feature type="compositionally biased region" description="Low complexity" evidence="6">
    <location>
        <begin position="559"/>
        <end position="569"/>
    </location>
</feature>
<evidence type="ECO:0000259" key="7">
    <source>
        <dbReference type="PROSITE" id="PS50089"/>
    </source>
</evidence>
<name>A0A0C3CHY5_HEBCY</name>
<feature type="compositionally biased region" description="Acidic residues" evidence="6">
    <location>
        <begin position="301"/>
        <end position="315"/>
    </location>
</feature>
<dbReference type="InterPro" id="IPR001841">
    <property type="entry name" value="Znf_RING"/>
</dbReference>
<gene>
    <name evidence="8" type="ORF">M413DRAFT_443655</name>
</gene>
<keyword evidence="3" id="KW-0862">Zinc</keyword>
<reference evidence="9" key="2">
    <citation type="submission" date="2015-01" db="EMBL/GenBank/DDBJ databases">
        <title>Evolutionary Origins and Diversification of the Mycorrhizal Mutualists.</title>
        <authorList>
            <consortium name="DOE Joint Genome Institute"/>
            <consortium name="Mycorrhizal Genomics Consortium"/>
            <person name="Kohler A."/>
            <person name="Kuo A."/>
            <person name="Nagy L.G."/>
            <person name="Floudas D."/>
            <person name="Copeland A."/>
            <person name="Barry K.W."/>
            <person name="Cichocki N."/>
            <person name="Veneault-Fourrey C."/>
            <person name="LaButti K."/>
            <person name="Lindquist E.A."/>
            <person name="Lipzen A."/>
            <person name="Lundell T."/>
            <person name="Morin E."/>
            <person name="Murat C."/>
            <person name="Riley R."/>
            <person name="Ohm R."/>
            <person name="Sun H."/>
            <person name="Tunlid A."/>
            <person name="Henrissat B."/>
            <person name="Grigoriev I.V."/>
            <person name="Hibbett D.S."/>
            <person name="Martin F."/>
        </authorList>
    </citation>
    <scope>NUCLEOTIDE SEQUENCE [LARGE SCALE GENOMIC DNA]</scope>
    <source>
        <strain evidence="9">h7</strain>
    </source>
</reference>
<dbReference type="HOGENOM" id="CLU_408852_0_0_1"/>
<feature type="compositionally biased region" description="Low complexity" evidence="6">
    <location>
        <begin position="582"/>
        <end position="595"/>
    </location>
</feature>
<feature type="compositionally biased region" description="Low complexity" evidence="6">
    <location>
        <begin position="369"/>
        <end position="412"/>
    </location>
</feature>
<dbReference type="InterPro" id="IPR017907">
    <property type="entry name" value="Znf_RING_CS"/>
</dbReference>
<accession>A0A0C3CHY5</accession>
<dbReference type="Pfam" id="PF14634">
    <property type="entry name" value="zf-RING_5"/>
    <property type="match status" value="1"/>
</dbReference>
<keyword evidence="2 4" id="KW-0863">Zinc-finger</keyword>
<evidence type="ECO:0000256" key="1">
    <source>
        <dbReference type="ARBA" id="ARBA00022723"/>
    </source>
</evidence>
<sequence>MLSLGPGSSCDVCFDRFGEDSKAPCSIECGHVFCHGCINQIQLPHLCPLCRKPFNIDLCTKLHLDIDAVGLKPPLPPASQCSAADLKEAQRFQQAISGIAESGISEANLRQLLQECQTFLSTQPRTLHRDLKASTRMVTYLCEVKTSMRAHKLQAEQLTEQIAQVNQEKANLRKQLADLDELRKYEKETSRAVETSLREHCDQAVNCYKSSIELCNKVSKQNQSLKRQLELVTLAWTGREDEDKAVGGMGLTTTNLEFDQSDLEGVAIQDPNHSFLISPLPQFTSALPSMFEGFTPLPELAEDEGEQESSEEELPTPETLQDHLMRRTLESKRASMPIPVPSQDGRKFLQEPSGLSRTAPYLEHRRARSSSSPSRPTSRSQSPFDSGRASPSTPPASSSQNLSQYSSEQSSSRDPYSLNPPATNVRRLHELLADSSPSSSLPNMTSSHFPPSLTHRDSYGRIGRSSPPPARTGSANSNKIPLPNVDSGSHLSASLQAHNSPAPSTSPHGHRTGMSSASAEAKKFEEERRMRRAKERQQLSSEYDRPNVDTADRDDRRSSGAGMSSASQAARRDQPQYSNLLSPSNGKSTTSSNSSRRATVGGASGTHGWSGSSLPSQDQGSGHQQPQPRYPGSKPPKPTVLPSDPTGIYA</sequence>
<proteinExistence type="predicted"/>
<dbReference type="InterPro" id="IPR013083">
    <property type="entry name" value="Znf_RING/FYVE/PHD"/>
</dbReference>
<feature type="coiled-coil region" evidence="5">
    <location>
        <begin position="148"/>
        <end position="185"/>
    </location>
</feature>
<dbReference type="EMBL" id="KN831775">
    <property type="protein sequence ID" value="KIM43749.1"/>
    <property type="molecule type" value="Genomic_DNA"/>
</dbReference>
<feature type="compositionally biased region" description="Basic and acidic residues" evidence="6">
    <location>
        <begin position="542"/>
        <end position="558"/>
    </location>
</feature>
<evidence type="ECO:0000313" key="8">
    <source>
        <dbReference type="EMBL" id="KIM43749.1"/>
    </source>
</evidence>
<dbReference type="OrthoDB" id="6105938at2759"/>
<dbReference type="Proteomes" id="UP000053424">
    <property type="component" value="Unassembled WGS sequence"/>
</dbReference>
<evidence type="ECO:0000256" key="2">
    <source>
        <dbReference type="ARBA" id="ARBA00022771"/>
    </source>
</evidence>
<dbReference type="PROSITE" id="PS00518">
    <property type="entry name" value="ZF_RING_1"/>
    <property type="match status" value="1"/>
</dbReference>